<evidence type="ECO:0000313" key="1">
    <source>
        <dbReference type="EMBL" id="OQR91551.1"/>
    </source>
</evidence>
<organism evidence="1 2">
    <name type="scientific">Achlya hypogyna</name>
    <name type="common">Oomycete</name>
    <name type="synonym">Protoachlya hypogyna</name>
    <dbReference type="NCBI Taxonomy" id="1202772"/>
    <lineage>
        <taxon>Eukaryota</taxon>
        <taxon>Sar</taxon>
        <taxon>Stramenopiles</taxon>
        <taxon>Oomycota</taxon>
        <taxon>Saprolegniomycetes</taxon>
        <taxon>Saprolegniales</taxon>
        <taxon>Achlyaceae</taxon>
        <taxon>Achlya</taxon>
    </lineage>
</organism>
<dbReference type="AlphaFoldDB" id="A0A1V9Z0S3"/>
<dbReference type="EMBL" id="JNBR01000516">
    <property type="protein sequence ID" value="OQR91551.1"/>
    <property type="molecule type" value="Genomic_DNA"/>
</dbReference>
<accession>A0A1V9Z0S3</accession>
<comment type="caution">
    <text evidence="1">The sequence shown here is derived from an EMBL/GenBank/DDBJ whole genome shotgun (WGS) entry which is preliminary data.</text>
</comment>
<dbReference type="Proteomes" id="UP000243579">
    <property type="component" value="Unassembled WGS sequence"/>
</dbReference>
<reference evidence="1 2" key="1">
    <citation type="journal article" date="2014" name="Genome Biol. Evol.">
        <title>The secreted proteins of Achlya hypogyna and Thraustotheca clavata identify the ancestral oomycete secretome and reveal gene acquisitions by horizontal gene transfer.</title>
        <authorList>
            <person name="Misner I."/>
            <person name="Blouin N."/>
            <person name="Leonard G."/>
            <person name="Richards T.A."/>
            <person name="Lane C.E."/>
        </authorList>
    </citation>
    <scope>NUCLEOTIDE SEQUENCE [LARGE SCALE GENOMIC DNA]</scope>
    <source>
        <strain evidence="1 2">ATCC 48635</strain>
    </source>
</reference>
<evidence type="ECO:0000313" key="2">
    <source>
        <dbReference type="Proteomes" id="UP000243579"/>
    </source>
</evidence>
<gene>
    <name evidence="1" type="ORF">ACHHYP_04579</name>
</gene>
<name>A0A1V9Z0S3_ACHHY</name>
<proteinExistence type="predicted"/>
<protein>
    <submittedName>
        <fullName evidence="1">Uncharacterized protein</fullName>
    </submittedName>
</protein>
<keyword evidence="2" id="KW-1185">Reference proteome</keyword>
<dbReference type="OrthoDB" id="75205at2759"/>
<sequence length="296" mass="34059">MLSMPFVVALLTRKYSMDGGRPAVAAVPKADEWYSGPRYTPPAATDAVTYDAIVTKNEYRDRSDTASTASTSASHDLFYLPRRRADDDVSPMMIPEEPIRRDWRNVFERLYQPDYHQKRDARLAEMRERLYTIKCSFRPAIKSYDASSSEDVVEAEEEPATVRVVERLYSPTYHQDRLRRLEAKRAALYDFKSPPSGSSSTCSTVSCDSLPTRLYSSTYFEERGRKLEQLQVQLEIDCTFTPAINQHTSPPRKPLYDPEYHQRRSSILLMMQDRQLADHALLRRSSSVGSSTRRHP</sequence>